<accession>A0A3L8P1N5</accession>
<sequence length="416" mass="45098">MTSSFAPPAGDAAALASRGRQLGESAAALAGQTAQVQRGAGLVQVALLQSNSALRIDELRKGIRGIDHEVELLRRTGEEVADIVRDRAAALQHLTADLERLREQARSEPDRRPLLEIQADFLRDDHRCGDHRAAARIEHLTERLRISTTPTPRSRNVLAGADTTLTAAWTQLSGAYESIAEQAHRADQASVAYQLMGFFEGLGDGVTGTVHDLRDLVGHPGDAASGLLHFVNALITHPIRTSDATRHALTDPYTDDWKDHEYGRAVGRGTEALAELVFGAKGATKVGKVVREAVTSRRAATVAHVWSSQDPHVGDLANWLDSTRPGTVKHVNNWIPMHDGTLREVDIDLGSTVIQVKSGNARRLLAQMSRTRDSSGRHVLAYAPSLPDGAYAHALRNGFAVARTKQDLLNLIKEFA</sequence>
<gene>
    <name evidence="1" type="ORF">D9V37_10125</name>
</gene>
<keyword evidence="2" id="KW-1185">Reference proteome</keyword>
<reference evidence="1 2" key="1">
    <citation type="submission" date="2018-10" db="EMBL/GenBank/DDBJ databases">
        <title>Marmoricola sp. 4Q3S-7 whole genome shotgun sequence.</title>
        <authorList>
            <person name="Li F."/>
        </authorList>
    </citation>
    <scope>NUCLEOTIDE SEQUENCE [LARGE SCALE GENOMIC DNA]</scope>
    <source>
        <strain evidence="1 2">4Q3S-7</strain>
    </source>
</reference>
<dbReference type="RefSeq" id="WP_121806045.1">
    <property type="nucleotide sequence ID" value="NZ_RDBE01000007.1"/>
</dbReference>
<comment type="caution">
    <text evidence="1">The sequence shown here is derived from an EMBL/GenBank/DDBJ whole genome shotgun (WGS) entry which is preliminary data.</text>
</comment>
<evidence type="ECO:0000313" key="1">
    <source>
        <dbReference type="EMBL" id="RLV48941.1"/>
    </source>
</evidence>
<evidence type="ECO:0000313" key="2">
    <source>
        <dbReference type="Proteomes" id="UP000281708"/>
    </source>
</evidence>
<organism evidence="1 2">
    <name type="scientific">Nocardioides mangrovicus</name>
    <dbReference type="NCBI Taxonomy" id="2478913"/>
    <lineage>
        <taxon>Bacteria</taxon>
        <taxon>Bacillati</taxon>
        <taxon>Actinomycetota</taxon>
        <taxon>Actinomycetes</taxon>
        <taxon>Propionibacteriales</taxon>
        <taxon>Nocardioidaceae</taxon>
        <taxon>Nocardioides</taxon>
    </lineage>
</organism>
<protein>
    <submittedName>
        <fullName evidence="1">Uncharacterized protein</fullName>
    </submittedName>
</protein>
<dbReference type="AlphaFoldDB" id="A0A3L8P1N5"/>
<dbReference type="EMBL" id="RDBE01000007">
    <property type="protein sequence ID" value="RLV48941.1"/>
    <property type="molecule type" value="Genomic_DNA"/>
</dbReference>
<dbReference type="OrthoDB" id="4818302at2"/>
<dbReference type="Proteomes" id="UP000281708">
    <property type="component" value="Unassembled WGS sequence"/>
</dbReference>
<name>A0A3L8P1N5_9ACTN</name>
<proteinExistence type="predicted"/>